<organism evidence="1 2">
    <name type="scientific">Rhabditophanes sp. KR3021</name>
    <dbReference type="NCBI Taxonomy" id="114890"/>
    <lineage>
        <taxon>Eukaryota</taxon>
        <taxon>Metazoa</taxon>
        <taxon>Ecdysozoa</taxon>
        <taxon>Nematoda</taxon>
        <taxon>Chromadorea</taxon>
        <taxon>Rhabditida</taxon>
        <taxon>Tylenchina</taxon>
        <taxon>Panagrolaimomorpha</taxon>
        <taxon>Strongyloidoidea</taxon>
        <taxon>Alloionematidae</taxon>
        <taxon>Rhabditophanes</taxon>
    </lineage>
</organism>
<name>A0AC35UAR6_9BILA</name>
<reference evidence="2" key="1">
    <citation type="submission" date="2016-11" db="UniProtKB">
        <authorList>
            <consortium name="WormBaseParasite"/>
        </authorList>
    </citation>
    <scope>IDENTIFICATION</scope>
    <source>
        <strain evidence="2">KR3021</strain>
    </source>
</reference>
<evidence type="ECO:0000313" key="1">
    <source>
        <dbReference type="Proteomes" id="UP000095286"/>
    </source>
</evidence>
<sequence length="222" mass="25110">MLRGTPARITRKISKTFGHRSVSNCSFIPEESSKTKDATAFSSASFFLRAQKKMAGTFGSRQAMKVFSGNASNKILDDLYVCLKVHYGKTMAEKVVKYIIKISIKLFLVEQEGIIVEKDQIIITKLTKVVRNLALTFVSFVDVDYSYDRAFLTKQMDELQTYFCHLVDTYLSDKSSKRLEFVFTQLNSSKLHDAIFKIGGELDSNKKAIAANLSELLDKNEI</sequence>
<proteinExistence type="predicted"/>
<dbReference type="Proteomes" id="UP000095286">
    <property type="component" value="Unplaced"/>
</dbReference>
<evidence type="ECO:0000313" key="2">
    <source>
        <dbReference type="WBParaSite" id="RSKR_0000903400.1"/>
    </source>
</evidence>
<dbReference type="WBParaSite" id="RSKR_0000903400.1">
    <property type="protein sequence ID" value="RSKR_0000903400.1"/>
    <property type="gene ID" value="RSKR_0000903400"/>
</dbReference>
<accession>A0AC35UAR6</accession>
<protein>
    <submittedName>
        <fullName evidence="2">Tumor necrosis factor alpha-induced protein 8-like protein</fullName>
    </submittedName>
</protein>